<proteinExistence type="inferred from homology"/>
<gene>
    <name evidence="7" type="ORF">GBAR_LOCUS2530</name>
</gene>
<dbReference type="InterPro" id="IPR023798">
    <property type="entry name" value="Ribosomal_uS7_dom"/>
</dbReference>
<feature type="domain" description="Small ribosomal subunit protein uS7" evidence="6">
    <location>
        <begin position="3"/>
        <end position="149"/>
    </location>
</feature>
<protein>
    <submittedName>
        <fullName evidence="7">30S ribosomal protein S7</fullName>
    </submittedName>
</protein>
<keyword evidence="8" id="KW-1185">Reference proteome</keyword>
<comment type="caution">
    <text evidence="7">The sequence shown here is derived from an EMBL/GenBank/DDBJ whole genome shotgun (WGS) entry which is preliminary data.</text>
</comment>
<evidence type="ECO:0000256" key="3">
    <source>
        <dbReference type="ARBA" id="ARBA00022884"/>
    </source>
</evidence>
<dbReference type="Pfam" id="PF00177">
    <property type="entry name" value="Ribosomal_S7"/>
    <property type="match status" value="1"/>
</dbReference>
<dbReference type="GO" id="GO:0006412">
    <property type="term" value="P:translation"/>
    <property type="evidence" value="ECO:0007669"/>
    <property type="project" value="InterPro"/>
</dbReference>
<dbReference type="InterPro" id="IPR036823">
    <property type="entry name" value="Ribosomal_uS7_dom_sf"/>
</dbReference>
<keyword evidence="2" id="KW-0699">rRNA-binding</keyword>
<dbReference type="Gene3D" id="1.10.455.10">
    <property type="entry name" value="Ribosomal protein S7 domain"/>
    <property type="match status" value="1"/>
</dbReference>
<sequence>MARRRRAERRITQPDPRYGDEELARFINRVMLGGKKSTARRAVYDALGLLGQRMNMNPLDAFHQAMSNSTPLLEVRPRRVGGATYQVPNEVRPERREALAQRWLVSAARARKGQPIARKLFTELLDAANNTGAAVRRKDELQRMAEANRAYAHFRW</sequence>
<reference evidence="7" key="1">
    <citation type="submission" date="2023-03" db="EMBL/GenBank/DDBJ databases">
        <authorList>
            <person name="Steffen K."/>
            <person name="Cardenas P."/>
        </authorList>
    </citation>
    <scope>NUCLEOTIDE SEQUENCE</scope>
</reference>
<dbReference type="HAMAP" id="MF_00480_B">
    <property type="entry name" value="Ribosomal_uS7_B"/>
    <property type="match status" value="1"/>
</dbReference>
<dbReference type="GO" id="GO:0003735">
    <property type="term" value="F:structural constituent of ribosome"/>
    <property type="evidence" value="ECO:0007669"/>
    <property type="project" value="InterPro"/>
</dbReference>
<keyword evidence="4 7" id="KW-0689">Ribosomal protein</keyword>
<evidence type="ECO:0000256" key="4">
    <source>
        <dbReference type="ARBA" id="ARBA00022980"/>
    </source>
</evidence>
<dbReference type="GO" id="GO:0015935">
    <property type="term" value="C:small ribosomal subunit"/>
    <property type="evidence" value="ECO:0007669"/>
    <property type="project" value="InterPro"/>
</dbReference>
<accession>A0AA35R007</accession>
<dbReference type="FunFam" id="1.10.455.10:FF:000001">
    <property type="entry name" value="30S ribosomal protein S7"/>
    <property type="match status" value="1"/>
</dbReference>
<name>A0AA35R007_GEOBA</name>
<evidence type="ECO:0000259" key="6">
    <source>
        <dbReference type="Pfam" id="PF00177"/>
    </source>
</evidence>
<dbReference type="PIRSF" id="PIRSF002122">
    <property type="entry name" value="RPS7p_RPS7a_RPS5e_RPS7o"/>
    <property type="match status" value="1"/>
</dbReference>
<dbReference type="PANTHER" id="PTHR11205">
    <property type="entry name" value="RIBOSOMAL PROTEIN S7"/>
    <property type="match status" value="1"/>
</dbReference>
<dbReference type="CDD" id="cd14869">
    <property type="entry name" value="uS7_Bacteria"/>
    <property type="match status" value="1"/>
</dbReference>
<dbReference type="InterPro" id="IPR005717">
    <property type="entry name" value="Ribosomal_uS7_bac/org-type"/>
</dbReference>
<comment type="similarity">
    <text evidence="1">Belongs to the universal ribosomal protein uS7 family.</text>
</comment>
<evidence type="ECO:0000313" key="7">
    <source>
        <dbReference type="EMBL" id="CAI7998800.1"/>
    </source>
</evidence>
<evidence type="ECO:0000256" key="5">
    <source>
        <dbReference type="ARBA" id="ARBA00023274"/>
    </source>
</evidence>
<dbReference type="Proteomes" id="UP001174909">
    <property type="component" value="Unassembled WGS sequence"/>
</dbReference>
<dbReference type="GO" id="GO:0019843">
    <property type="term" value="F:rRNA binding"/>
    <property type="evidence" value="ECO:0007669"/>
    <property type="project" value="UniProtKB-KW"/>
</dbReference>
<dbReference type="SUPFAM" id="SSF47973">
    <property type="entry name" value="Ribosomal protein S7"/>
    <property type="match status" value="1"/>
</dbReference>
<evidence type="ECO:0000313" key="8">
    <source>
        <dbReference type="Proteomes" id="UP001174909"/>
    </source>
</evidence>
<evidence type="ECO:0000256" key="1">
    <source>
        <dbReference type="ARBA" id="ARBA00007151"/>
    </source>
</evidence>
<keyword evidence="3" id="KW-0694">RNA-binding</keyword>
<evidence type="ECO:0000256" key="2">
    <source>
        <dbReference type="ARBA" id="ARBA00022730"/>
    </source>
</evidence>
<dbReference type="EMBL" id="CASHTH010000353">
    <property type="protein sequence ID" value="CAI7998800.1"/>
    <property type="molecule type" value="Genomic_DNA"/>
</dbReference>
<keyword evidence="5" id="KW-0687">Ribonucleoprotein</keyword>
<dbReference type="NCBIfam" id="TIGR01029">
    <property type="entry name" value="rpsG_bact"/>
    <property type="match status" value="1"/>
</dbReference>
<organism evidence="7 8">
    <name type="scientific">Geodia barretti</name>
    <name type="common">Barrett's horny sponge</name>
    <dbReference type="NCBI Taxonomy" id="519541"/>
    <lineage>
        <taxon>Eukaryota</taxon>
        <taxon>Metazoa</taxon>
        <taxon>Porifera</taxon>
        <taxon>Demospongiae</taxon>
        <taxon>Heteroscleromorpha</taxon>
        <taxon>Tetractinellida</taxon>
        <taxon>Astrophorina</taxon>
        <taxon>Geodiidae</taxon>
        <taxon>Geodia</taxon>
    </lineage>
</organism>
<dbReference type="AlphaFoldDB" id="A0AA35R007"/>
<dbReference type="InterPro" id="IPR000235">
    <property type="entry name" value="Ribosomal_uS7"/>
</dbReference>